<evidence type="ECO:0000313" key="6">
    <source>
        <dbReference type="EMBL" id="SDR33509.1"/>
    </source>
</evidence>
<gene>
    <name evidence="6" type="ORF">SAMN05443245_4759</name>
</gene>
<feature type="transmembrane region" description="Helical" evidence="5">
    <location>
        <begin position="133"/>
        <end position="157"/>
    </location>
</feature>
<reference evidence="7" key="1">
    <citation type="submission" date="2016-10" db="EMBL/GenBank/DDBJ databases">
        <authorList>
            <person name="Varghese N."/>
        </authorList>
    </citation>
    <scope>NUCLEOTIDE SEQUENCE [LARGE SCALE GENOMIC DNA]</scope>
    <source>
        <strain evidence="7">GAS106B</strain>
    </source>
</reference>
<evidence type="ECO:0000256" key="3">
    <source>
        <dbReference type="ARBA" id="ARBA00022989"/>
    </source>
</evidence>
<dbReference type="AlphaFoldDB" id="A0A1H1I7F4"/>
<evidence type="ECO:0000256" key="2">
    <source>
        <dbReference type="ARBA" id="ARBA00022692"/>
    </source>
</evidence>
<keyword evidence="4 5" id="KW-0472">Membrane</keyword>
<dbReference type="InterPro" id="IPR002657">
    <property type="entry name" value="BilAc:Na_symport/Acr3"/>
</dbReference>
<feature type="transmembrane region" description="Helical" evidence="5">
    <location>
        <begin position="45"/>
        <end position="63"/>
    </location>
</feature>
<organism evidence="6 7">
    <name type="scientific">Paraburkholderia fungorum</name>
    <dbReference type="NCBI Taxonomy" id="134537"/>
    <lineage>
        <taxon>Bacteria</taxon>
        <taxon>Pseudomonadati</taxon>
        <taxon>Pseudomonadota</taxon>
        <taxon>Betaproteobacteria</taxon>
        <taxon>Burkholderiales</taxon>
        <taxon>Burkholderiaceae</taxon>
        <taxon>Paraburkholderia</taxon>
    </lineage>
</organism>
<feature type="transmembrane region" description="Helical" evidence="5">
    <location>
        <begin position="98"/>
        <end position="121"/>
    </location>
</feature>
<keyword evidence="7" id="KW-1185">Reference proteome</keyword>
<protein>
    <submittedName>
        <fullName evidence="6">Bile acid:Na+ symporter, BASS family</fullName>
    </submittedName>
</protein>
<dbReference type="Pfam" id="PF01758">
    <property type="entry name" value="SBF"/>
    <property type="match status" value="1"/>
</dbReference>
<dbReference type="GO" id="GO:0016020">
    <property type="term" value="C:membrane"/>
    <property type="evidence" value="ECO:0007669"/>
    <property type="project" value="UniProtKB-SubCell"/>
</dbReference>
<feature type="transmembrane region" description="Helical" evidence="5">
    <location>
        <begin position="254"/>
        <end position="273"/>
    </location>
</feature>
<keyword evidence="2 5" id="KW-0812">Transmembrane</keyword>
<evidence type="ECO:0000313" key="7">
    <source>
        <dbReference type="Proteomes" id="UP000183487"/>
    </source>
</evidence>
<proteinExistence type="predicted"/>
<keyword evidence="3 5" id="KW-1133">Transmembrane helix</keyword>
<name>A0A1H1I7F4_9BURK</name>
<evidence type="ECO:0000256" key="4">
    <source>
        <dbReference type="ARBA" id="ARBA00023136"/>
    </source>
</evidence>
<dbReference type="EMBL" id="FNKP01000002">
    <property type="protein sequence ID" value="SDR33509.1"/>
    <property type="molecule type" value="Genomic_DNA"/>
</dbReference>
<evidence type="ECO:0000256" key="5">
    <source>
        <dbReference type="SAM" id="Phobius"/>
    </source>
</evidence>
<dbReference type="OrthoDB" id="581741at2"/>
<evidence type="ECO:0000256" key="1">
    <source>
        <dbReference type="ARBA" id="ARBA00004141"/>
    </source>
</evidence>
<feature type="transmembrane region" description="Helical" evidence="5">
    <location>
        <begin position="169"/>
        <end position="192"/>
    </location>
</feature>
<dbReference type="Gene3D" id="1.20.1530.20">
    <property type="match status" value="1"/>
</dbReference>
<sequence>MDAKALILLALKIAIAGTVLTYGLQAKRDDMLYIVHRPGLLLRSLIAMLVLMPLLVGVCVYFLDLRLPTAVVLTALAISPVPPMLPKKQEKAGGIAPYSLGLLVVLALVSIVTVPLTLVLLDWLFALPQGVGPVAIMAIVLKMIISPLALGLVVAKLMPGIAASVSRPIHRFATVLLLAASLVLLATTWHAIWLTTSLWTVVSIAAFVVVGLAVGHWLGGPAPEHASVLALSTASRHPAIALAISTASYPGEQFAPTLALYLLLCTVLVIPYVRWQRRRSALLSGSP</sequence>
<dbReference type="RefSeq" id="WP_083380062.1">
    <property type="nucleotide sequence ID" value="NZ_FNKP01000002.1"/>
</dbReference>
<feature type="transmembrane region" description="Helical" evidence="5">
    <location>
        <begin position="6"/>
        <end position="24"/>
    </location>
</feature>
<dbReference type="Proteomes" id="UP000183487">
    <property type="component" value="Unassembled WGS sequence"/>
</dbReference>
<feature type="transmembrane region" description="Helical" evidence="5">
    <location>
        <begin position="198"/>
        <end position="219"/>
    </location>
</feature>
<feature type="transmembrane region" description="Helical" evidence="5">
    <location>
        <begin position="226"/>
        <end position="248"/>
    </location>
</feature>
<accession>A0A1H1I7F4</accession>
<dbReference type="InterPro" id="IPR038770">
    <property type="entry name" value="Na+/solute_symporter_sf"/>
</dbReference>
<comment type="subcellular location">
    <subcellularLocation>
        <location evidence="1">Membrane</location>
        <topology evidence="1">Multi-pass membrane protein</topology>
    </subcellularLocation>
</comment>